<keyword evidence="2" id="KW-1185">Reference proteome</keyword>
<comment type="caution">
    <text evidence="1">The sequence shown here is derived from an EMBL/GenBank/DDBJ whole genome shotgun (WGS) entry which is preliminary data.</text>
</comment>
<accession>A0ABS3LDT5</accession>
<gene>
    <name evidence="1" type="ORF">JZO70_10245</name>
</gene>
<dbReference type="EMBL" id="JAFREM010000016">
    <property type="protein sequence ID" value="MBO1306544.1"/>
    <property type="molecule type" value="Genomic_DNA"/>
</dbReference>
<dbReference type="Proteomes" id="UP000664601">
    <property type="component" value="Unassembled WGS sequence"/>
</dbReference>
<proteinExistence type="predicted"/>
<organism evidence="1 2">
    <name type="scientific">Candidatus Enterococcus moelleringii</name>
    <dbReference type="NCBI Taxonomy" id="2815325"/>
    <lineage>
        <taxon>Bacteria</taxon>
        <taxon>Bacillati</taxon>
        <taxon>Bacillota</taxon>
        <taxon>Bacilli</taxon>
        <taxon>Lactobacillales</taxon>
        <taxon>Enterococcaceae</taxon>
        <taxon>Enterococcus</taxon>
    </lineage>
</organism>
<evidence type="ECO:0000313" key="1">
    <source>
        <dbReference type="EMBL" id="MBO1306544.1"/>
    </source>
</evidence>
<evidence type="ECO:0000313" key="2">
    <source>
        <dbReference type="Proteomes" id="UP000664601"/>
    </source>
</evidence>
<protein>
    <submittedName>
        <fullName evidence="1">ArpU family transcriptional regulator</fullName>
    </submittedName>
</protein>
<name>A0ABS3LDT5_9ENTE</name>
<sequence length="166" mass="19536">MGRVNLLKFNIAKYQKPDPDEIDWEVTRKNFSVFVNAYQISRERVGQTRMPRVTQSFSLIPPSTINQGCGQSEVLLIQHEDALEEFNELHNLFVQGYSAISHVKPDKSERRRKIFFLRYFNNLTLKEISERIFFGRDVIIKESKEAMLQFCTELELVVYKSEIRKG</sequence>
<reference evidence="1 2" key="1">
    <citation type="submission" date="2021-03" db="EMBL/GenBank/DDBJ databases">
        <title>Enterococcal diversity collection.</title>
        <authorList>
            <person name="Gilmore M.S."/>
            <person name="Schwartzman J."/>
            <person name="Van Tyne D."/>
            <person name="Martin M."/>
            <person name="Earl A.M."/>
            <person name="Manson A.L."/>
            <person name="Straub T."/>
            <person name="Salamzade R."/>
            <person name="Saavedra J."/>
            <person name="Lebreton F."/>
            <person name="Prichula J."/>
            <person name="Schaufler K."/>
            <person name="Gaca A."/>
            <person name="Sgardioli B."/>
            <person name="Wagenaar J."/>
            <person name="Strong T."/>
        </authorList>
    </citation>
    <scope>NUCLEOTIDE SEQUENCE [LARGE SCALE GENOMIC DNA]</scope>
    <source>
        <strain evidence="1 2">669A</strain>
    </source>
</reference>